<dbReference type="AlphaFoldDB" id="A0A9N8V7Z0"/>
<proteinExistence type="predicted"/>
<sequence>MQVVFDLPYGLGVYLGSPLLWSFCKSSWRSNRKETRFKILWRFG</sequence>
<organism evidence="1 2">
    <name type="scientific">Acaulospora morrowiae</name>
    <dbReference type="NCBI Taxonomy" id="94023"/>
    <lineage>
        <taxon>Eukaryota</taxon>
        <taxon>Fungi</taxon>
        <taxon>Fungi incertae sedis</taxon>
        <taxon>Mucoromycota</taxon>
        <taxon>Glomeromycotina</taxon>
        <taxon>Glomeromycetes</taxon>
        <taxon>Diversisporales</taxon>
        <taxon>Acaulosporaceae</taxon>
        <taxon>Acaulospora</taxon>
    </lineage>
</organism>
<evidence type="ECO:0000313" key="2">
    <source>
        <dbReference type="Proteomes" id="UP000789342"/>
    </source>
</evidence>
<comment type="caution">
    <text evidence="1">The sequence shown here is derived from an EMBL/GenBank/DDBJ whole genome shotgun (WGS) entry which is preliminary data.</text>
</comment>
<protein>
    <submittedName>
        <fullName evidence="1">4280_t:CDS:1</fullName>
    </submittedName>
</protein>
<keyword evidence="2" id="KW-1185">Reference proteome</keyword>
<gene>
    <name evidence="1" type="ORF">AMORRO_LOCUS316</name>
</gene>
<accession>A0A9N8V7Z0</accession>
<evidence type="ECO:0000313" key="1">
    <source>
        <dbReference type="EMBL" id="CAG8441464.1"/>
    </source>
</evidence>
<dbReference type="EMBL" id="CAJVPV010000079">
    <property type="protein sequence ID" value="CAG8441464.1"/>
    <property type="molecule type" value="Genomic_DNA"/>
</dbReference>
<reference evidence="1" key="1">
    <citation type="submission" date="2021-06" db="EMBL/GenBank/DDBJ databases">
        <authorList>
            <person name="Kallberg Y."/>
            <person name="Tangrot J."/>
            <person name="Rosling A."/>
        </authorList>
    </citation>
    <scope>NUCLEOTIDE SEQUENCE</scope>
    <source>
        <strain evidence="1">CL551</strain>
    </source>
</reference>
<name>A0A9N8V7Z0_9GLOM</name>
<dbReference type="Proteomes" id="UP000789342">
    <property type="component" value="Unassembled WGS sequence"/>
</dbReference>